<feature type="compositionally biased region" description="Low complexity" evidence="1">
    <location>
        <begin position="97"/>
        <end position="123"/>
    </location>
</feature>
<feature type="region of interest" description="Disordered" evidence="1">
    <location>
        <begin position="72"/>
        <end position="151"/>
    </location>
</feature>
<proteinExistence type="predicted"/>
<dbReference type="InParanoid" id="A0A6I9QN73"/>
<feature type="compositionally biased region" description="Low complexity" evidence="1">
    <location>
        <begin position="77"/>
        <end position="89"/>
    </location>
</feature>
<dbReference type="Proteomes" id="UP000504607">
    <property type="component" value="Unplaced"/>
</dbReference>
<evidence type="ECO:0000313" key="2">
    <source>
        <dbReference type="Proteomes" id="UP000504607"/>
    </source>
</evidence>
<organism evidence="2 3">
    <name type="scientific">Elaeis guineensis var. tenera</name>
    <name type="common">Oil palm</name>
    <dbReference type="NCBI Taxonomy" id="51953"/>
    <lineage>
        <taxon>Eukaryota</taxon>
        <taxon>Viridiplantae</taxon>
        <taxon>Streptophyta</taxon>
        <taxon>Embryophyta</taxon>
        <taxon>Tracheophyta</taxon>
        <taxon>Spermatophyta</taxon>
        <taxon>Magnoliopsida</taxon>
        <taxon>Liliopsida</taxon>
        <taxon>Arecaceae</taxon>
        <taxon>Arecoideae</taxon>
        <taxon>Cocoseae</taxon>
        <taxon>Elaeidinae</taxon>
        <taxon>Elaeis</taxon>
    </lineage>
</organism>
<name>A0A6I9QN73_ELAGV</name>
<sequence length="151" mass="15894">MTIGRQAESGRTATPMMLLVHRWTNNRMPETCNPRFSAATTNDKNATIRDLIVSPDPTSALLLFTCEMLPLSPPRPDALTSPSPSASLPAFPPSTPPANSTPSSSASASLLMSALSPPSSMPMSRPPTYSPPIRSSLKCPSMTSPPGMPSS</sequence>
<evidence type="ECO:0000313" key="3">
    <source>
        <dbReference type="RefSeq" id="XP_010910916.1"/>
    </source>
</evidence>
<evidence type="ECO:0000256" key="1">
    <source>
        <dbReference type="SAM" id="MobiDB-lite"/>
    </source>
</evidence>
<accession>A0A6I9QN73</accession>
<reference evidence="3" key="1">
    <citation type="submission" date="2025-08" db="UniProtKB">
        <authorList>
            <consortium name="RefSeq"/>
        </authorList>
    </citation>
    <scope>IDENTIFICATION</scope>
</reference>
<gene>
    <name evidence="3" type="primary">LOC105036891</name>
</gene>
<dbReference type="RefSeq" id="XP_010910916.1">
    <property type="nucleotide sequence ID" value="XM_010912614.1"/>
</dbReference>
<dbReference type="AlphaFoldDB" id="A0A6I9QN73"/>
<keyword evidence="2" id="KW-1185">Reference proteome</keyword>
<protein>
    <submittedName>
        <fullName evidence="3">Pectinesterase inhibitor 10-like</fullName>
    </submittedName>
</protein>